<gene>
    <name evidence="3" type="ORF">AYBTSS11_LOCUS31081</name>
</gene>
<keyword evidence="1" id="KW-0677">Repeat</keyword>
<dbReference type="PROSITE" id="PS51375">
    <property type="entry name" value="PPR"/>
    <property type="match status" value="2"/>
</dbReference>
<evidence type="ECO:0000313" key="4">
    <source>
        <dbReference type="Proteomes" id="UP001189624"/>
    </source>
</evidence>
<evidence type="ECO:0000256" key="2">
    <source>
        <dbReference type="PROSITE-ProRule" id="PRU00708"/>
    </source>
</evidence>
<dbReference type="PANTHER" id="PTHR24015:SF548">
    <property type="entry name" value="OS08G0340900 PROTEIN"/>
    <property type="match status" value="1"/>
</dbReference>
<dbReference type="EMBL" id="OY731408">
    <property type="protein sequence ID" value="CAJ1978877.1"/>
    <property type="molecule type" value="Genomic_DNA"/>
</dbReference>
<evidence type="ECO:0000313" key="3">
    <source>
        <dbReference type="EMBL" id="CAJ1978877.1"/>
    </source>
</evidence>
<accession>A0AA86W5K2</accession>
<feature type="repeat" description="PPR" evidence="2">
    <location>
        <begin position="28"/>
        <end position="62"/>
    </location>
</feature>
<dbReference type="Pfam" id="PF13041">
    <property type="entry name" value="PPR_2"/>
    <property type="match status" value="1"/>
</dbReference>
<name>A0AA86W5K2_9FABA</name>
<dbReference type="Gramene" id="rna-AYBTSS11_LOCUS31081">
    <property type="protein sequence ID" value="CAJ1978877.1"/>
    <property type="gene ID" value="gene-AYBTSS11_LOCUS31081"/>
</dbReference>
<dbReference type="InterPro" id="IPR046960">
    <property type="entry name" value="PPR_At4g14850-like_plant"/>
</dbReference>
<evidence type="ECO:0000256" key="1">
    <source>
        <dbReference type="ARBA" id="ARBA00022737"/>
    </source>
</evidence>
<proteinExistence type="predicted"/>
<dbReference type="Pfam" id="PF01535">
    <property type="entry name" value="PPR"/>
    <property type="match status" value="2"/>
</dbReference>
<dbReference type="Gene3D" id="1.25.40.10">
    <property type="entry name" value="Tetratricopeptide repeat domain"/>
    <property type="match status" value="2"/>
</dbReference>
<dbReference type="InterPro" id="IPR011990">
    <property type="entry name" value="TPR-like_helical_dom_sf"/>
</dbReference>
<sequence>MGDSRVLSSNLAQICYARKLFDEFCFPDVFMWNAIIRCYSRNNMFRDTIQMYRWMRWTGIHPDGFTFPYVLKACAELLDFDLSCLIHGQIIRYGFGSDVFVQNGLVAVYAKCGRTGVAKVVFDGLYHRTIVSWTSIISGYAQNAESMEALRMFSQMRNADVKLDWIALVSILRAYTDVDDLEQGRSLHGCVIKMGLEDEPDLLISLTALYAKCGMVTVARSFLDQMKTSTRESPIFPGVLAQAMCFSLE</sequence>
<feature type="repeat" description="PPR" evidence="2">
    <location>
        <begin position="129"/>
        <end position="163"/>
    </location>
</feature>
<dbReference type="NCBIfam" id="TIGR00756">
    <property type="entry name" value="PPR"/>
    <property type="match status" value="2"/>
</dbReference>
<dbReference type="GO" id="GO:0009451">
    <property type="term" value="P:RNA modification"/>
    <property type="evidence" value="ECO:0007669"/>
    <property type="project" value="InterPro"/>
</dbReference>
<organism evidence="3 4">
    <name type="scientific">Sphenostylis stenocarpa</name>
    <dbReference type="NCBI Taxonomy" id="92480"/>
    <lineage>
        <taxon>Eukaryota</taxon>
        <taxon>Viridiplantae</taxon>
        <taxon>Streptophyta</taxon>
        <taxon>Embryophyta</taxon>
        <taxon>Tracheophyta</taxon>
        <taxon>Spermatophyta</taxon>
        <taxon>Magnoliopsida</taxon>
        <taxon>eudicotyledons</taxon>
        <taxon>Gunneridae</taxon>
        <taxon>Pentapetalae</taxon>
        <taxon>rosids</taxon>
        <taxon>fabids</taxon>
        <taxon>Fabales</taxon>
        <taxon>Fabaceae</taxon>
        <taxon>Papilionoideae</taxon>
        <taxon>50 kb inversion clade</taxon>
        <taxon>NPAAA clade</taxon>
        <taxon>indigoferoid/millettioid clade</taxon>
        <taxon>Phaseoleae</taxon>
        <taxon>Sphenostylis</taxon>
    </lineage>
</organism>
<reference evidence="3" key="1">
    <citation type="submission" date="2023-10" db="EMBL/GenBank/DDBJ databases">
        <authorList>
            <person name="Domelevo Entfellner J.-B."/>
        </authorList>
    </citation>
    <scope>NUCLEOTIDE SEQUENCE</scope>
</reference>
<dbReference type="Proteomes" id="UP001189624">
    <property type="component" value="Chromosome 11"/>
</dbReference>
<dbReference type="PANTHER" id="PTHR24015">
    <property type="entry name" value="OS07G0578800 PROTEIN-RELATED"/>
    <property type="match status" value="1"/>
</dbReference>
<protein>
    <recommendedName>
        <fullName evidence="5">Pentatricopeptide repeat-containing protein</fullName>
    </recommendedName>
</protein>
<evidence type="ECO:0008006" key="5">
    <source>
        <dbReference type="Google" id="ProtNLM"/>
    </source>
</evidence>
<keyword evidence="4" id="KW-1185">Reference proteome</keyword>
<dbReference type="InterPro" id="IPR002885">
    <property type="entry name" value="PPR_rpt"/>
</dbReference>
<dbReference type="AlphaFoldDB" id="A0AA86W5K2"/>
<dbReference type="GO" id="GO:0003723">
    <property type="term" value="F:RNA binding"/>
    <property type="evidence" value="ECO:0007669"/>
    <property type="project" value="InterPro"/>
</dbReference>
<dbReference type="FunFam" id="1.25.40.10:FF:000344">
    <property type="entry name" value="Pentatricopeptide repeat-containing protein"/>
    <property type="match status" value="1"/>
</dbReference>